<evidence type="ECO:0000256" key="1">
    <source>
        <dbReference type="SAM" id="Phobius"/>
    </source>
</evidence>
<accession>A0A0H5BLM1</accession>
<evidence type="ECO:0000313" key="2">
    <source>
        <dbReference type="EMBL" id="BAS01847.1"/>
    </source>
</evidence>
<reference evidence="2" key="1">
    <citation type="journal article" date="2015" name="Genome Biol. Evol.">
        <title>Nucleomorph Genome Sequences of Two Chlorarachniophytes, Amorphochlora amoebiformis and Lotharella vacuolata.</title>
        <authorList>
            <person name="Suzuki S."/>
            <person name="Shirato S."/>
            <person name="Hirakawa Y."/>
            <person name="Ishida K."/>
        </authorList>
    </citation>
    <scope>NUCLEOTIDE SEQUENCE</scope>
    <source>
        <strain evidence="2">CCMP2058</strain>
    </source>
</reference>
<dbReference type="EMBL" id="AB996603">
    <property type="protein sequence ID" value="BAS01847.1"/>
    <property type="molecule type" value="Genomic_DNA"/>
</dbReference>
<keyword evidence="2" id="KW-0542">Nucleomorph</keyword>
<dbReference type="AlphaFoldDB" id="A0A0H5BLM1"/>
<keyword evidence="1" id="KW-0472">Membrane</keyword>
<proteinExistence type="predicted"/>
<feature type="transmembrane region" description="Helical" evidence="1">
    <location>
        <begin position="235"/>
        <end position="257"/>
    </location>
</feature>
<organism evidence="2">
    <name type="scientific">Amorphochlora amoebiformis</name>
    <dbReference type="NCBI Taxonomy" id="1561963"/>
    <lineage>
        <taxon>Eukaryota</taxon>
        <taxon>Sar</taxon>
        <taxon>Rhizaria</taxon>
        <taxon>Cercozoa</taxon>
        <taxon>Chlorarachniophyceae</taxon>
        <taxon>Amorphochlora</taxon>
    </lineage>
</organism>
<protein>
    <submittedName>
        <fullName evidence="2">Uncharacterized protein</fullName>
    </submittedName>
</protein>
<feature type="transmembrane region" description="Helical" evidence="1">
    <location>
        <begin position="357"/>
        <end position="375"/>
    </location>
</feature>
<geneLocation type="nucleomorph" evidence="2"/>
<keyword evidence="1" id="KW-1133">Transmembrane helix</keyword>
<sequence length="530" mass="63651">MSGKFFRICTNPCSTSIIFVNYRRINITKIILKNIEKILKIQLNYMTKVYSILSSNSRARLNTCYNELILIIFSFDKMIGFLRMLKPDQHNIKHYLNQKSKQRKEIPSNVATKKNTQLLTITPISPIKHQILIILDVLIIYSNFQENKYCFCCQINTDYENTRTTNRNINKKHIKNLSYNEIDYSFSTFGSFSNTISRKYYSNICNKAALNNINFYHQIVNLMICYEFYSLNESFFYIIMKFFLLFKKYINIFYYFFMKTVFKMCMTYQIYLSQIAELSINNIKNNYIKEKIRNTIEKNYMYKYEIKRSDIKQKKILIRFKHIFRIKIYDNIFLFTKSKLFSSGFTKIRKKRRFIKNYNLLVKSLLILKTVLINYKKCLSMHILNNQHRSKFVLQKENIYRFNKGIITSLYGIALDKQNEKAVDPTIIRGYNYLPNLNLKGMVLYRSKHITKVHMLKIKRIYALFKYSPKTKVLYNHKHNLAGSFVYSLLLDLKQKEETIDQSYSLHKINIAYYVKKIINKNFYYCILNS</sequence>
<name>A0A0H5BLM1_9EUKA</name>
<keyword evidence="1" id="KW-0812">Transmembrane</keyword>